<dbReference type="RefSeq" id="WP_220207726.1">
    <property type="nucleotide sequence ID" value="NZ_BNJK01000001.1"/>
</dbReference>
<dbReference type="InterPro" id="IPR017850">
    <property type="entry name" value="Alkaline_phosphatase_core_sf"/>
</dbReference>
<dbReference type="CDD" id="cd16148">
    <property type="entry name" value="sulfatase_like"/>
    <property type="match status" value="1"/>
</dbReference>
<name>A0A8J3IRF2_9CHLR</name>
<keyword evidence="2" id="KW-0378">Hydrolase</keyword>
<keyword evidence="1" id="KW-0479">Metal-binding</keyword>
<dbReference type="SUPFAM" id="SSF53649">
    <property type="entry name" value="Alkaline phosphatase-like"/>
    <property type="match status" value="1"/>
</dbReference>
<evidence type="ECO:0000313" key="4">
    <source>
        <dbReference type="EMBL" id="GHO97145.1"/>
    </source>
</evidence>
<keyword evidence="5" id="KW-1185">Reference proteome</keyword>
<dbReference type="InterPro" id="IPR000917">
    <property type="entry name" value="Sulfatase_N"/>
</dbReference>
<evidence type="ECO:0000259" key="3">
    <source>
        <dbReference type="Pfam" id="PF00884"/>
    </source>
</evidence>
<comment type="caution">
    <text evidence="4">The sequence shown here is derived from an EMBL/GenBank/DDBJ whole genome shotgun (WGS) entry which is preliminary data.</text>
</comment>
<dbReference type="GO" id="GO:0046872">
    <property type="term" value="F:metal ion binding"/>
    <property type="evidence" value="ECO:0007669"/>
    <property type="project" value="UniProtKB-KW"/>
</dbReference>
<protein>
    <submittedName>
        <fullName evidence="4">Sulfatase</fullName>
    </submittedName>
</protein>
<dbReference type="GO" id="GO:0005737">
    <property type="term" value="C:cytoplasm"/>
    <property type="evidence" value="ECO:0007669"/>
    <property type="project" value="TreeGrafter"/>
</dbReference>
<dbReference type="Pfam" id="PF00884">
    <property type="entry name" value="Sulfatase"/>
    <property type="match status" value="1"/>
</dbReference>
<sequence length="495" mass="56668">MNIILVLIDSLNRHHLAAYGSDAAATPNFSAFAQRAWRMDNHFVGSLPCMPARREIFSGRQEFMWRPWGPLEPFDQRLPQLVGQQGYTTAIVTDHYHYWEEAANGYVQSFSSTDFIRGHELDNWKPLLAGDEALPPWIEQVEHWRPGQGKRYYANVRDFQTEEDFFPAKVMRGASSWLYEHAGREPFFLQVESFDVHEPFHSPEPYASLYGNGGDRDRFTLWPPYQDTDQLARFMAHTSPEELAFIRSQYLGKLTMVDNWFGTLLQTFDQLDLWKDTMVVVTTDHGHDLGERGKFGKQYPHFDSHANIPLLIWHPQYPGNGRSLSALTTTSDLFATVLDAVGAVAGTEHTPSRSLLPLLAGTKETVREALLYGTFGQGICVTDGEWTLFKSSEQNGPLYYYSSMIMPGVARQTVSGIEYGYFLPDVDLPQWRVPTKIKPLSQENFLFQRQEDQNQAHNLWSREPGQQKRMLDLLHTLLEQAATPAEQYTRLGLVH</sequence>
<organism evidence="4 5">
    <name type="scientific">Reticulibacter mediterranei</name>
    <dbReference type="NCBI Taxonomy" id="2778369"/>
    <lineage>
        <taxon>Bacteria</taxon>
        <taxon>Bacillati</taxon>
        <taxon>Chloroflexota</taxon>
        <taxon>Ktedonobacteria</taxon>
        <taxon>Ktedonobacterales</taxon>
        <taxon>Reticulibacteraceae</taxon>
        <taxon>Reticulibacter</taxon>
    </lineage>
</organism>
<dbReference type="Proteomes" id="UP000597444">
    <property type="component" value="Unassembled WGS sequence"/>
</dbReference>
<dbReference type="Gene3D" id="3.40.720.10">
    <property type="entry name" value="Alkaline Phosphatase, subunit A"/>
    <property type="match status" value="1"/>
</dbReference>
<dbReference type="EMBL" id="BNJK01000001">
    <property type="protein sequence ID" value="GHO97145.1"/>
    <property type="molecule type" value="Genomic_DNA"/>
</dbReference>
<accession>A0A8J3IRF2</accession>
<evidence type="ECO:0000256" key="2">
    <source>
        <dbReference type="ARBA" id="ARBA00022801"/>
    </source>
</evidence>
<dbReference type="PANTHER" id="PTHR45953">
    <property type="entry name" value="IDURONATE 2-SULFATASE"/>
    <property type="match status" value="1"/>
</dbReference>
<reference evidence="4" key="1">
    <citation type="submission" date="2020-10" db="EMBL/GenBank/DDBJ databases">
        <title>Taxonomic study of unclassified bacteria belonging to the class Ktedonobacteria.</title>
        <authorList>
            <person name="Yabe S."/>
            <person name="Wang C.M."/>
            <person name="Zheng Y."/>
            <person name="Sakai Y."/>
            <person name="Cavaletti L."/>
            <person name="Monciardini P."/>
            <person name="Donadio S."/>
        </authorList>
    </citation>
    <scope>NUCLEOTIDE SEQUENCE</scope>
    <source>
        <strain evidence="4">ID150040</strain>
    </source>
</reference>
<dbReference type="GO" id="GO:0008484">
    <property type="term" value="F:sulfuric ester hydrolase activity"/>
    <property type="evidence" value="ECO:0007669"/>
    <property type="project" value="TreeGrafter"/>
</dbReference>
<dbReference type="AlphaFoldDB" id="A0A8J3IRF2"/>
<feature type="domain" description="Sulfatase N-terminal" evidence="3">
    <location>
        <begin position="2"/>
        <end position="342"/>
    </location>
</feature>
<evidence type="ECO:0000313" key="5">
    <source>
        <dbReference type="Proteomes" id="UP000597444"/>
    </source>
</evidence>
<dbReference type="PANTHER" id="PTHR45953:SF1">
    <property type="entry name" value="IDURONATE 2-SULFATASE"/>
    <property type="match status" value="1"/>
</dbReference>
<evidence type="ECO:0000256" key="1">
    <source>
        <dbReference type="ARBA" id="ARBA00022723"/>
    </source>
</evidence>
<proteinExistence type="predicted"/>
<gene>
    <name evidence="4" type="ORF">KSF_071930</name>
</gene>